<evidence type="ECO:0000256" key="4">
    <source>
        <dbReference type="ARBA" id="ARBA00022896"/>
    </source>
</evidence>
<evidence type="ECO:0000313" key="12">
    <source>
        <dbReference type="EMBL" id="CAH3115921.1"/>
    </source>
</evidence>
<feature type="region of interest" description="Disordered" evidence="8">
    <location>
        <begin position="427"/>
        <end position="447"/>
    </location>
</feature>
<dbReference type="EMBL" id="CALNXJ010000015">
    <property type="protein sequence ID" value="CAH3115921.1"/>
    <property type="molecule type" value="Genomic_DNA"/>
</dbReference>
<dbReference type="PANTHER" id="PTHR10869">
    <property type="entry name" value="PROLYL 4-HYDROXYLASE ALPHA SUBUNIT"/>
    <property type="match status" value="1"/>
</dbReference>
<dbReference type="InterPro" id="IPR018247">
    <property type="entry name" value="EF_Hand_1_Ca_BS"/>
</dbReference>
<sequence>MKHLFRTSRLLVFIFLLVGFSSKTPILANEKNFHPDVCSPQTPDCYFERFSKLKLPRVEPIQASEISVGHVRKLNLIDGDEHKMTTVAIHPPIFEIPNFLSNEECDHIIELAKKEGLQTSQTLKEGVKQDMIALGKNTKKHFDFWDPNKDGQIDIDEMIKGLETNLDFTPDKETLLTMYEYLGLDKDHDGNIDFVEFKQRDIPEMARYIGKVKDEKPHTKSRHSRQAWIQNYSRNSNKIMASLQDRVQRLTNLPLELILASEYMQVVSYGPMGHYNCHLDSDLIRPNKPCCHYVGSELGHCRVCRYATILYFLDNVEDGGETAFPVADNITFDKEEWMRDANNVCNLAKNCQKANVVVKPEKGKAVLWYNHHVDNSTGWLGQLDRYTFHGGCDVKRGTKWIANSWISVGEDREKDILNWIELADYEEEKSDVKPSIDSGTDSTHEEL</sequence>
<dbReference type="SUPFAM" id="SSF47473">
    <property type="entry name" value="EF-hand"/>
    <property type="match status" value="1"/>
</dbReference>
<keyword evidence="6" id="KW-0560">Oxidoreductase</keyword>
<dbReference type="SMART" id="SM00702">
    <property type="entry name" value="P4Hc"/>
    <property type="match status" value="1"/>
</dbReference>
<evidence type="ECO:0000259" key="11">
    <source>
        <dbReference type="PROSITE" id="PS51471"/>
    </source>
</evidence>
<keyword evidence="2" id="KW-0479">Metal-binding</keyword>
<dbReference type="Proteomes" id="UP001159428">
    <property type="component" value="Unassembled WGS sequence"/>
</dbReference>
<feature type="domain" description="Fe2OG dioxygenase" evidence="11">
    <location>
        <begin position="260"/>
        <end position="408"/>
    </location>
</feature>
<dbReference type="Gene3D" id="1.10.238.10">
    <property type="entry name" value="EF-hand"/>
    <property type="match status" value="1"/>
</dbReference>
<proteinExistence type="predicted"/>
<gene>
    <name evidence="12" type="ORF">PMEA_00006849</name>
</gene>
<dbReference type="PROSITE" id="PS51471">
    <property type="entry name" value="FE2OG_OXY"/>
    <property type="match status" value="1"/>
</dbReference>
<evidence type="ECO:0000256" key="8">
    <source>
        <dbReference type="SAM" id="MobiDB-lite"/>
    </source>
</evidence>
<keyword evidence="13" id="KW-1185">Reference proteome</keyword>
<evidence type="ECO:0000256" key="9">
    <source>
        <dbReference type="SAM" id="SignalP"/>
    </source>
</evidence>
<dbReference type="InterPro" id="IPR011992">
    <property type="entry name" value="EF-hand-dom_pair"/>
</dbReference>
<dbReference type="GO" id="GO:0031418">
    <property type="term" value="F:L-ascorbic acid binding"/>
    <property type="evidence" value="ECO:0007669"/>
    <property type="project" value="UniProtKB-KW"/>
</dbReference>
<dbReference type="InterPro" id="IPR044862">
    <property type="entry name" value="Pro_4_hyd_alph_FE2OG_OXY"/>
</dbReference>
<evidence type="ECO:0000259" key="10">
    <source>
        <dbReference type="PROSITE" id="PS50222"/>
    </source>
</evidence>
<keyword evidence="4" id="KW-0847">Vitamin C</keyword>
<keyword evidence="9" id="KW-0732">Signal</keyword>
<dbReference type="InterPro" id="IPR005123">
    <property type="entry name" value="Oxoglu/Fe-dep_dioxygenase_dom"/>
</dbReference>
<dbReference type="InterPro" id="IPR002048">
    <property type="entry name" value="EF_hand_dom"/>
</dbReference>
<dbReference type="PANTHER" id="PTHR10869:SF246">
    <property type="entry name" value="TRANSMEMBRANE PROLYL 4-HYDROXYLASE"/>
    <property type="match status" value="1"/>
</dbReference>
<dbReference type="GO" id="GO:0005506">
    <property type="term" value="F:iron ion binding"/>
    <property type="evidence" value="ECO:0007669"/>
    <property type="project" value="InterPro"/>
</dbReference>
<organism evidence="12 13">
    <name type="scientific">Pocillopora meandrina</name>
    <dbReference type="NCBI Taxonomy" id="46732"/>
    <lineage>
        <taxon>Eukaryota</taxon>
        <taxon>Metazoa</taxon>
        <taxon>Cnidaria</taxon>
        <taxon>Anthozoa</taxon>
        <taxon>Hexacorallia</taxon>
        <taxon>Scleractinia</taxon>
        <taxon>Astrocoeniina</taxon>
        <taxon>Pocilloporidae</taxon>
        <taxon>Pocillopora</taxon>
    </lineage>
</organism>
<protein>
    <recommendedName>
        <fullName evidence="14">Transmembrane prolyl 4-hydroxylase</fullName>
    </recommendedName>
</protein>
<feature type="signal peptide" evidence="9">
    <location>
        <begin position="1"/>
        <end position="28"/>
    </location>
</feature>
<name>A0AAU9WFZ1_9CNID</name>
<evidence type="ECO:0000256" key="5">
    <source>
        <dbReference type="ARBA" id="ARBA00022964"/>
    </source>
</evidence>
<evidence type="ECO:0000313" key="13">
    <source>
        <dbReference type="Proteomes" id="UP001159428"/>
    </source>
</evidence>
<dbReference type="PROSITE" id="PS50222">
    <property type="entry name" value="EF_HAND_2"/>
    <property type="match status" value="1"/>
</dbReference>
<keyword evidence="5" id="KW-0223">Dioxygenase</keyword>
<dbReference type="Pfam" id="PF13640">
    <property type="entry name" value="2OG-FeII_Oxy_3"/>
    <property type="match status" value="1"/>
</dbReference>
<comment type="cofactor">
    <cofactor evidence="1">
        <name>L-ascorbate</name>
        <dbReference type="ChEBI" id="CHEBI:38290"/>
    </cofactor>
</comment>
<dbReference type="AlphaFoldDB" id="A0AAU9WFZ1"/>
<evidence type="ECO:0000256" key="2">
    <source>
        <dbReference type="ARBA" id="ARBA00022723"/>
    </source>
</evidence>
<evidence type="ECO:0000256" key="1">
    <source>
        <dbReference type="ARBA" id="ARBA00001961"/>
    </source>
</evidence>
<accession>A0AAU9WFZ1</accession>
<keyword evidence="7" id="KW-0408">Iron</keyword>
<evidence type="ECO:0000256" key="7">
    <source>
        <dbReference type="ARBA" id="ARBA00023004"/>
    </source>
</evidence>
<dbReference type="InterPro" id="IPR006620">
    <property type="entry name" value="Pro_4_hyd_alph"/>
</dbReference>
<dbReference type="Gene3D" id="2.60.120.620">
    <property type="entry name" value="q2cbj1_9rhob like domain"/>
    <property type="match status" value="1"/>
</dbReference>
<evidence type="ECO:0000256" key="6">
    <source>
        <dbReference type="ARBA" id="ARBA00023002"/>
    </source>
</evidence>
<dbReference type="PROSITE" id="PS00018">
    <property type="entry name" value="EF_HAND_1"/>
    <property type="match status" value="2"/>
</dbReference>
<feature type="chain" id="PRO_5043852182" description="Transmembrane prolyl 4-hydroxylase" evidence="9">
    <location>
        <begin position="29"/>
        <end position="447"/>
    </location>
</feature>
<dbReference type="GO" id="GO:0004656">
    <property type="term" value="F:procollagen-proline 4-dioxygenase activity"/>
    <property type="evidence" value="ECO:0007669"/>
    <property type="project" value="TreeGrafter"/>
</dbReference>
<comment type="caution">
    <text evidence="12">The sequence shown here is derived from an EMBL/GenBank/DDBJ whole genome shotgun (WGS) entry which is preliminary data.</text>
</comment>
<evidence type="ECO:0000256" key="3">
    <source>
        <dbReference type="ARBA" id="ARBA00022837"/>
    </source>
</evidence>
<feature type="domain" description="EF-hand" evidence="10">
    <location>
        <begin position="133"/>
        <end position="168"/>
    </location>
</feature>
<dbReference type="GO" id="GO:0005509">
    <property type="term" value="F:calcium ion binding"/>
    <property type="evidence" value="ECO:0007669"/>
    <property type="project" value="InterPro"/>
</dbReference>
<evidence type="ECO:0008006" key="14">
    <source>
        <dbReference type="Google" id="ProtNLM"/>
    </source>
</evidence>
<reference evidence="12 13" key="1">
    <citation type="submission" date="2022-05" db="EMBL/GenBank/DDBJ databases">
        <authorList>
            <consortium name="Genoscope - CEA"/>
            <person name="William W."/>
        </authorList>
    </citation>
    <scope>NUCLEOTIDE SEQUENCE [LARGE SCALE GENOMIC DNA]</scope>
</reference>
<dbReference type="CDD" id="cd00051">
    <property type="entry name" value="EFh"/>
    <property type="match status" value="1"/>
</dbReference>
<dbReference type="InterPro" id="IPR045054">
    <property type="entry name" value="P4HA-like"/>
</dbReference>
<keyword evidence="3" id="KW-0106">Calcium</keyword>
<dbReference type="GO" id="GO:0005783">
    <property type="term" value="C:endoplasmic reticulum"/>
    <property type="evidence" value="ECO:0007669"/>
    <property type="project" value="TreeGrafter"/>
</dbReference>